<dbReference type="EMBL" id="MIKC01000013">
    <property type="protein sequence ID" value="OEG22545.1"/>
    <property type="molecule type" value="Genomic_DNA"/>
</dbReference>
<accession>A0A1E5HCK4</accession>
<gene>
    <name evidence="1" type="ORF">BCR24_14795</name>
</gene>
<dbReference type="InterPro" id="IPR028954">
    <property type="entry name" value="Imm59"/>
</dbReference>
<dbReference type="AlphaFoldDB" id="A0A1E5HCK4"/>
<dbReference type="Pfam" id="PF15597">
    <property type="entry name" value="Imm59"/>
    <property type="match status" value="1"/>
</dbReference>
<name>A0A1E5HCK4_9ENTE</name>
<dbReference type="RefSeq" id="WP_069640011.1">
    <property type="nucleotide sequence ID" value="NZ_JAFBEZ010000023.1"/>
</dbReference>
<sequence length="88" mass="10418">MTLEEAKKIIDKENYKYYNLFEDRPLKENEVGICKNDNGWKVFTTDERASIVTNSVVEFNNESDALDRFMKRVATEKILYNDNDEDNK</sequence>
<protein>
    <submittedName>
        <fullName evidence="1">Uncharacterized protein</fullName>
    </submittedName>
</protein>
<dbReference type="OrthoDB" id="2084893at2"/>
<comment type="caution">
    <text evidence="1">The sequence shown here is derived from an EMBL/GenBank/DDBJ whole genome shotgun (WGS) entry which is preliminary data.</text>
</comment>
<keyword evidence="2" id="KW-1185">Reference proteome</keyword>
<reference evidence="2" key="1">
    <citation type="submission" date="2016-09" db="EMBL/GenBank/DDBJ databases">
        <authorList>
            <person name="Gulvik C.A."/>
        </authorList>
    </citation>
    <scope>NUCLEOTIDE SEQUENCE [LARGE SCALE GENOMIC DNA]</scope>
    <source>
        <strain evidence="2">LMG 26676</strain>
    </source>
</reference>
<evidence type="ECO:0000313" key="1">
    <source>
        <dbReference type="EMBL" id="OEG22545.1"/>
    </source>
</evidence>
<evidence type="ECO:0000313" key="2">
    <source>
        <dbReference type="Proteomes" id="UP000094469"/>
    </source>
</evidence>
<organism evidence="1 2">
    <name type="scientific">Enterococcus ureilyticus</name>
    <dbReference type="NCBI Taxonomy" id="1131292"/>
    <lineage>
        <taxon>Bacteria</taxon>
        <taxon>Bacillati</taxon>
        <taxon>Bacillota</taxon>
        <taxon>Bacilli</taxon>
        <taxon>Lactobacillales</taxon>
        <taxon>Enterococcaceae</taxon>
        <taxon>Enterococcus</taxon>
    </lineage>
</organism>
<dbReference type="Proteomes" id="UP000094469">
    <property type="component" value="Unassembled WGS sequence"/>
</dbReference>
<proteinExistence type="predicted"/>